<dbReference type="Gene3D" id="3.40.140.120">
    <property type="match status" value="1"/>
</dbReference>
<sequence length="666" mass="74450">MGVLSRLWENRTNLASDSVLSMLLSRRVSVSGVTVTELTAIQTAAVYQCAAILANNIGTLPLPVYERLEVGKRKATEHPLYKVLNRRANPWMTAATARMALMLHLALWNEAFAHIEWGNDGTVRALWPLLPNRTRTVAVGGQLFFDTTLPDGTVRRLRQDEVLHITGLTLNGVDGLRVIQQARETLGLLMAAEGYAARFFGSGANPGGVVTTDMPLTTEQKRQLAEDIAAQVKGLNKAHEILVLSNGAKFTPIGLSPANSQLVEVREFQIREVARFFNMPPHKLGLVEKGASYASIEQQQIAFLTETLRPWLVLIEQAINATMFSESEVDRYFVEHNVEGLLRGDTKSRYEAYHLALADGWLNRDEVREKENLNPIPGGAGQVFLVPLNMGPAQTPDEEPEGEPEPKADEQATRADTPDDDERALRAARQRQRLAHTWRRVLQDADERIVRREKADVLRKAREILGKRDAQTFEKWLDEFYLDHPKYIERQVLAILLAYAEAITGDVEAELGKELKMPPEMEQFAREYVEAFAKRHADSSLGQLKDVLRKALAEGRDPVEALEERLTEWEQTRPEKTARRESNRAANAFAKAAYAFAGVLAIRWNAVGDSCPYCQSLHGKVIDIHGGAFARKGVFQPFGADKPLTLYVTITHPPLHDGCDCYISRA</sequence>
<proteinExistence type="predicted"/>
<dbReference type="Pfam" id="PF04860">
    <property type="entry name" value="Phage_portal"/>
    <property type="match status" value="1"/>
</dbReference>
<dbReference type="Gene3D" id="1.20.1270.210">
    <property type="match status" value="1"/>
</dbReference>
<dbReference type="InterPro" id="IPR006944">
    <property type="entry name" value="Phage/GTA_portal"/>
</dbReference>
<comment type="caution">
    <text evidence="2">The sequence shown here is derived from an EMBL/GenBank/DDBJ whole genome shotgun (WGS) entry which is preliminary data.</text>
</comment>
<feature type="region of interest" description="Disordered" evidence="1">
    <location>
        <begin position="388"/>
        <end position="422"/>
    </location>
</feature>
<evidence type="ECO:0000256" key="1">
    <source>
        <dbReference type="SAM" id="MobiDB-lite"/>
    </source>
</evidence>
<accession>A0A953HZ99</accession>
<dbReference type="AlphaFoldDB" id="A0A953HZ99"/>
<gene>
    <name evidence="2" type="ORF">CWE10_04080</name>
</gene>
<dbReference type="EMBL" id="PIUK01000023">
    <property type="protein sequence ID" value="MBY6275387.1"/>
    <property type="molecule type" value="Genomic_DNA"/>
</dbReference>
<feature type="compositionally biased region" description="Basic and acidic residues" evidence="1">
    <location>
        <begin position="404"/>
        <end position="417"/>
    </location>
</feature>
<dbReference type="Gene3D" id="3.30.1120.70">
    <property type="match status" value="1"/>
</dbReference>
<organism evidence="2 3">
    <name type="scientific">Symbiobacterium thermophilum</name>
    <dbReference type="NCBI Taxonomy" id="2734"/>
    <lineage>
        <taxon>Bacteria</taxon>
        <taxon>Bacillati</taxon>
        <taxon>Bacillota</taxon>
        <taxon>Clostridia</taxon>
        <taxon>Eubacteriales</taxon>
        <taxon>Symbiobacteriaceae</taxon>
        <taxon>Symbiobacterium</taxon>
    </lineage>
</organism>
<evidence type="ECO:0000313" key="3">
    <source>
        <dbReference type="Proteomes" id="UP000732377"/>
    </source>
</evidence>
<reference evidence="2" key="1">
    <citation type="submission" date="2017-11" db="EMBL/GenBank/DDBJ databases">
        <title>Three new genomes from thermophilic consortium.</title>
        <authorList>
            <person name="Quaggio R."/>
            <person name="Amgarten D."/>
            <person name="Setubal J.C."/>
        </authorList>
    </citation>
    <scope>NUCLEOTIDE SEQUENCE</scope>
    <source>
        <strain evidence="2">ZCTH01-B2</strain>
    </source>
</reference>
<name>A0A953HZ99_SYMTR</name>
<dbReference type="Proteomes" id="UP000732377">
    <property type="component" value="Unassembled WGS sequence"/>
</dbReference>
<dbReference type="NCBIfam" id="TIGR01537">
    <property type="entry name" value="portal_HK97"/>
    <property type="match status" value="1"/>
</dbReference>
<evidence type="ECO:0000313" key="2">
    <source>
        <dbReference type="EMBL" id="MBY6275387.1"/>
    </source>
</evidence>
<protein>
    <submittedName>
        <fullName evidence="2">Phage portal protein</fullName>
    </submittedName>
</protein>
<dbReference type="InterPro" id="IPR006427">
    <property type="entry name" value="Portal_HK97"/>
</dbReference>